<dbReference type="AlphaFoldDB" id="A0A9P4H4W7"/>
<evidence type="ECO:0000313" key="3">
    <source>
        <dbReference type="EMBL" id="KAF2028253.1"/>
    </source>
</evidence>
<comment type="caution">
    <text evidence="3">The sequence shown here is derived from an EMBL/GenBank/DDBJ whole genome shotgun (WGS) entry which is preliminary data.</text>
</comment>
<feature type="transmembrane region" description="Helical" evidence="2">
    <location>
        <begin position="669"/>
        <end position="691"/>
    </location>
</feature>
<evidence type="ECO:0000256" key="1">
    <source>
        <dbReference type="SAM" id="MobiDB-lite"/>
    </source>
</evidence>
<keyword evidence="2" id="KW-0812">Transmembrane</keyword>
<feature type="compositionally biased region" description="Basic and acidic residues" evidence="1">
    <location>
        <begin position="575"/>
        <end position="591"/>
    </location>
</feature>
<feature type="compositionally biased region" description="Polar residues" evidence="1">
    <location>
        <begin position="599"/>
        <end position="608"/>
    </location>
</feature>
<reference evidence="3" key="1">
    <citation type="journal article" date="2020" name="Stud. Mycol.">
        <title>101 Dothideomycetes genomes: a test case for predicting lifestyles and emergence of pathogens.</title>
        <authorList>
            <person name="Haridas S."/>
            <person name="Albert R."/>
            <person name="Binder M."/>
            <person name="Bloem J."/>
            <person name="Labutti K."/>
            <person name="Salamov A."/>
            <person name="Andreopoulos B."/>
            <person name="Baker S."/>
            <person name="Barry K."/>
            <person name="Bills G."/>
            <person name="Bluhm B."/>
            <person name="Cannon C."/>
            <person name="Castanera R."/>
            <person name="Culley D."/>
            <person name="Daum C."/>
            <person name="Ezra D."/>
            <person name="Gonzalez J."/>
            <person name="Henrissat B."/>
            <person name="Kuo A."/>
            <person name="Liang C."/>
            <person name="Lipzen A."/>
            <person name="Lutzoni F."/>
            <person name="Magnuson J."/>
            <person name="Mondo S."/>
            <person name="Nolan M."/>
            <person name="Ohm R."/>
            <person name="Pangilinan J."/>
            <person name="Park H.-J."/>
            <person name="Ramirez L."/>
            <person name="Alfaro M."/>
            <person name="Sun H."/>
            <person name="Tritt A."/>
            <person name="Yoshinaga Y."/>
            <person name="Zwiers L.-H."/>
            <person name="Turgeon B."/>
            <person name="Goodwin S."/>
            <person name="Spatafora J."/>
            <person name="Crous P."/>
            <person name="Grigoriev I."/>
        </authorList>
    </citation>
    <scope>NUCLEOTIDE SEQUENCE</scope>
    <source>
        <strain evidence="3">CBS 110217</strain>
    </source>
</reference>
<dbReference type="EMBL" id="ML978215">
    <property type="protein sequence ID" value="KAF2028253.1"/>
    <property type="molecule type" value="Genomic_DNA"/>
</dbReference>
<dbReference type="Proteomes" id="UP000799777">
    <property type="component" value="Unassembled WGS sequence"/>
</dbReference>
<protein>
    <submittedName>
        <fullName evidence="3">Uncharacterized protein</fullName>
    </submittedName>
</protein>
<feature type="transmembrane region" description="Helical" evidence="2">
    <location>
        <begin position="123"/>
        <end position="145"/>
    </location>
</feature>
<feature type="transmembrane region" description="Helical" evidence="2">
    <location>
        <begin position="28"/>
        <end position="47"/>
    </location>
</feature>
<gene>
    <name evidence="3" type="ORF">EK21DRAFT_114027</name>
</gene>
<feature type="compositionally biased region" description="Polar residues" evidence="1">
    <location>
        <begin position="626"/>
        <end position="641"/>
    </location>
</feature>
<proteinExistence type="predicted"/>
<sequence>MLTTSAAIVGLWKDQSTREYIVSVKDPWGIVIVAIAGIWLSWCTKYIKKIIGNFALWKHIPGDNKTQTTDADEAATESTAFLGSRSNKGQSLAKVLKKRSAIRDLLAELFFGENLEKGDKARLAAFVFGVAVVVSATIVGAWFAAKVSVDGPALLASGRCGLWLYDGDSRSEAATRNRLLDLEKEERAAQFAEDCYRLNDTVASICKVLYRPTLPLEDAKYTNVCPFHNDICRINQTVTFTTPFIDAKDLGFNFPSSPKFRRNTSCTALSMNYPFVQNSTVNGTTTFTYHYGSRNDGDQNIDYTYKTVGNPWDRDAPVYDMFAYTSTNGSDDPVWTPHSNLTHDSYSTVTIIFISSLRILYEKGSNDPIFPADKHWSLPGDDKYWYRNSDARARPLACVETIEVCAPDRKSCRNINDDSGPDDTVELVLLEASLYKTDLYYSFAKRQGRSLLAQKKVSQYFSVGLEDNAWVDEVKNWVQTSLSRTSMNAWSVASGEDFVHGGRDGFTEVTKPYGNLCGYYKYNPRGYQSLRFWPLIVMVGALPALWILSWDYTFDRRYCKEGFDFTVHWLQSAAKGERSPPTEARSQEEQRAGGGSSDPIPSNANVSYGGTTSQQGATGGPVVSEGESSTAAVIQQSQQQDNDAESIRITEEDTESTRVIWEPLVLHEFFYALALLIVGILTGILFVLWVFPKYVWKACITSDSTNQ</sequence>
<name>A0A9P4H4W7_9PLEO</name>
<dbReference type="OrthoDB" id="3540210at2759"/>
<keyword evidence="2" id="KW-1133">Transmembrane helix</keyword>
<organism evidence="3 4">
    <name type="scientific">Setomelanomma holmii</name>
    <dbReference type="NCBI Taxonomy" id="210430"/>
    <lineage>
        <taxon>Eukaryota</taxon>
        <taxon>Fungi</taxon>
        <taxon>Dikarya</taxon>
        <taxon>Ascomycota</taxon>
        <taxon>Pezizomycotina</taxon>
        <taxon>Dothideomycetes</taxon>
        <taxon>Pleosporomycetidae</taxon>
        <taxon>Pleosporales</taxon>
        <taxon>Pleosporineae</taxon>
        <taxon>Phaeosphaeriaceae</taxon>
        <taxon>Setomelanomma</taxon>
    </lineage>
</organism>
<accession>A0A9P4H4W7</accession>
<feature type="region of interest" description="Disordered" evidence="1">
    <location>
        <begin position="574"/>
        <end position="652"/>
    </location>
</feature>
<evidence type="ECO:0000313" key="4">
    <source>
        <dbReference type="Proteomes" id="UP000799777"/>
    </source>
</evidence>
<feature type="transmembrane region" description="Helical" evidence="2">
    <location>
        <begin position="532"/>
        <end position="550"/>
    </location>
</feature>
<keyword evidence="2" id="KW-0472">Membrane</keyword>
<evidence type="ECO:0000256" key="2">
    <source>
        <dbReference type="SAM" id="Phobius"/>
    </source>
</evidence>
<keyword evidence="4" id="KW-1185">Reference proteome</keyword>